<reference evidence="1" key="1">
    <citation type="submission" date="2018-05" db="EMBL/GenBank/DDBJ databases">
        <authorList>
            <person name="Lanie J.A."/>
            <person name="Ng W.-L."/>
            <person name="Kazmierczak K.M."/>
            <person name="Andrzejewski T.M."/>
            <person name="Davidsen T.M."/>
            <person name="Wayne K.J."/>
            <person name="Tettelin H."/>
            <person name="Glass J.I."/>
            <person name="Rusch D."/>
            <person name="Podicherti R."/>
            <person name="Tsui H.-C.T."/>
            <person name="Winkler M.E."/>
        </authorList>
    </citation>
    <scope>NUCLEOTIDE SEQUENCE</scope>
</reference>
<sequence length="189" mass="21119">VGGLAHYIEDEGIPTTQIALIRRHAEEIKPPRALAVPFELGRPLGAPNHPEFQRRVLKNCLELLSREAGPVLEDFPDEPPAEEMEQEGWVCPINLSIPPKNLSDEDLVREALEREVALIKPWYEESKNKRGNRTNLGVSGKSPEEIAAFLSSVLVKRGETASPIEGKPTAHAFKQMADDLRYFYMEAAI</sequence>
<proteinExistence type="predicted"/>
<feature type="non-terminal residue" evidence="1">
    <location>
        <position position="1"/>
    </location>
</feature>
<feature type="non-terminal residue" evidence="1">
    <location>
        <position position="189"/>
    </location>
</feature>
<gene>
    <name evidence="1" type="ORF">METZ01_LOCUS214853</name>
</gene>
<evidence type="ECO:0000313" key="1">
    <source>
        <dbReference type="EMBL" id="SVB61999.1"/>
    </source>
</evidence>
<dbReference type="EMBL" id="UINC01049796">
    <property type="protein sequence ID" value="SVB61999.1"/>
    <property type="molecule type" value="Genomic_DNA"/>
</dbReference>
<dbReference type="AlphaFoldDB" id="A0A382FH73"/>
<organism evidence="1">
    <name type="scientific">marine metagenome</name>
    <dbReference type="NCBI Taxonomy" id="408172"/>
    <lineage>
        <taxon>unclassified sequences</taxon>
        <taxon>metagenomes</taxon>
        <taxon>ecological metagenomes</taxon>
    </lineage>
</organism>
<protein>
    <submittedName>
        <fullName evidence="1">Uncharacterized protein</fullName>
    </submittedName>
</protein>
<name>A0A382FH73_9ZZZZ</name>
<accession>A0A382FH73</accession>